<keyword evidence="1 2" id="KW-0479">Metal-binding</keyword>
<comment type="function">
    <text evidence="1">Broad specificity carboxypetidase that releases amino acids sequentially from the C-terminus, including neutral, aromatic, polar and basic residues.</text>
</comment>
<gene>
    <name evidence="4" type="ORF">Aocu_05170</name>
</gene>
<feature type="binding site" evidence="2">
    <location>
        <position position="294"/>
    </location>
    <ligand>
        <name>Zn(2+)</name>
        <dbReference type="ChEBI" id="CHEBI:29105"/>
        <note>catalytic</note>
    </ligand>
</feature>
<dbReference type="PANTHER" id="PTHR34217:SF1">
    <property type="entry name" value="CARBOXYPEPTIDASE 1"/>
    <property type="match status" value="1"/>
</dbReference>
<dbReference type="Pfam" id="PF02074">
    <property type="entry name" value="Peptidase_M32"/>
    <property type="match status" value="1"/>
</dbReference>
<sequence length="495" mass="58529">MQNSIKIYQEMRKKLNAYYYAMWVMSWDSETELPHGAVDYRSEQIEVLTNEIYALETNKTYLKAIDLLYLNRDKLDDLLKREIEKVEKELRLIKKMPKDEYIDYQVLLSKSSSVWADAKRQNNFEMFSPVLDKIIYYNRKISKYLQTDTLKGYDVLLDIYEEGMTTKVYDAFFQKLRDELVPFVLSSTSGKGPLPRKLSKNRFPAEKQELFNKYLLDVFKYDLNRGVLKTSEHPFTSNFTSDDVRITTKYLENSIESAIFSTIHEMGHGIYEQNVDSKLRNTLLGGGASMGIHESQSRMYENMIGRSYAFWEVHFDKLKEIFQKELKGVTLLDFYHYINRAERSLIRTEADELTYPLHIMVRYEVEKQLISGKLKTKDLPKRWRKLYQEYVGVRPKNDQEGVLQDIHWAGGMFGYFPTYALGSAYAAQIYFAMNKEFNIENAISNNEIYKINDWLKEHVHTFGKSKTPKEIMLFATKESFNPDYYVEYLKRKFSN</sequence>
<evidence type="ECO:0000313" key="4">
    <source>
        <dbReference type="EMBL" id="CDR30590.1"/>
    </source>
</evidence>
<dbReference type="HOGENOM" id="CLU_032916_1_1_14"/>
<keyword evidence="5" id="KW-1185">Reference proteome</keyword>
<proteinExistence type="inferred from homology"/>
<name>A0A061A9L4_9MOLU</name>
<keyword evidence="1 4" id="KW-0121">Carboxypeptidase</keyword>
<evidence type="ECO:0000313" key="5">
    <source>
        <dbReference type="Proteomes" id="UP000032434"/>
    </source>
</evidence>
<dbReference type="EC" id="3.4.17.19" evidence="1"/>
<dbReference type="PIRSF" id="PIRSF006615">
    <property type="entry name" value="Zn_crbxpep_Taq"/>
    <property type="match status" value="1"/>
</dbReference>
<evidence type="ECO:0000256" key="1">
    <source>
        <dbReference type="PIRNR" id="PIRNR006615"/>
    </source>
</evidence>
<dbReference type="EMBL" id="LK028559">
    <property type="protein sequence ID" value="CDR30590.1"/>
    <property type="molecule type" value="Genomic_DNA"/>
</dbReference>
<dbReference type="GO" id="GO:0006508">
    <property type="term" value="P:proteolysis"/>
    <property type="evidence" value="ECO:0007669"/>
    <property type="project" value="UniProtKB-UniRule"/>
</dbReference>
<protein>
    <recommendedName>
        <fullName evidence="1">Metal-dependent carboxypeptidase</fullName>
        <ecNumber evidence="1">3.4.17.19</ecNumber>
    </recommendedName>
</protein>
<dbReference type="RefSeq" id="WP_045749122.1">
    <property type="nucleotide sequence ID" value="NZ_FUZK01000003.1"/>
</dbReference>
<dbReference type="PROSITE" id="PS52034">
    <property type="entry name" value="PEPTIDASE_M32"/>
    <property type="match status" value="1"/>
</dbReference>
<dbReference type="Proteomes" id="UP000032434">
    <property type="component" value="Chromosome 1"/>
</dbReference>
<dbReference type="GO" id="GO:0046872">
    <property type="term" value="F:metal ion binding"/>
    <property type="evidence" value="ECO:0007669"/>
    <property type="project" value="UniProtKB-KW"/>
</dbReference>
<dbReference type="SUPFAM" id="SSF55486">
    <property type="entry name" value="Metalloproteases ('zincins'), catalytic domain"/>
    <property type="match status" value="1"/>
</dbReference>
<feature type="active site" description="Proton donor/acceptor" evidence="3">
    <location>
        <position position="265"/>
    </location>
</feature>
<dbReference type="PANTHER" id="PTHR34217">
    <property type="entry name" value="METAL-DEPENDENT CARBOXYPEPTIDASE"/>
    <property type="match status" value="1"/>
</dbReference>
<comment type="similarity">
    <text evidence="1">Belongs to the peptidase M32 family.</text>
</comment>
<evidence type="ECO:0000256" key="3">
    <source>
        <dbReference type="PIRSR" id="PIRSR006615-2"/>
    </source>
</evidence>
<dbReference type="STRING" id="35623.Aocu_05170"/>
<dbReference type="InParanoid" id="A0A061A9L4"/>
<keyword evidence="1" id="KW-0378">Hydrolase</keyword>
<keyword evidence="2" id="KW-0862">Zinc</keyword>
<comment type="cofactor">
    <cofactor evidence="2">
        <name>Zn(2+)</name>
        <dbReference type="ChEBI" id="CHEBI:29105"/>
    </cofactor>
    <text evidence="2">Binds 1 zinc ion per subunit.</text>
</comment>
<dbReference type="KEGG" id="aoc:Aocu_05170"/>
<dbReference type="FunCoup" id="A0A061A9L4">
    <property type="interactions" value="2"/>
</dbReference>
<accession>A0A061A9L4</accession>
<feature type="binding site" evidence="2">
    <location>
        <position position="268"/>
    </location>
    <ligand>
        <name>Zn(2+)</name>
        <dbReference type="ChEBI" id="CHEBI:29105"/>
        <note>catalytic</note>
    </ligand>
</feature>
<dbReference type="InterPro" id="IPR001333">
    <property type="entry name" value="Peptidase_M32_Taq"/>
</dbReference>
<dbReference type="PATRIC" id="fig|35623.3.peg.518"/>
<organism evidence="4 5">
    <name type="scientific">Acholeplasma oculi</name>
    <dbReference type="NCBI Taxonomy" id="35623"/>
    <lineage>
        <taxon>Bacteria</taxon>
        <taxon>Bacillati</taxon>
        <taxon>Mycoplasmatota</taxon>
        <taxon>Mollicutes</taxon>
        <taxon>Acholeplasmatales</taxon>
        <taxon>Acholeplasmataceae</taxon>
        <taxon>Acholeplasma</taxon>
    </lineage>
</organism>
<keyword evidence="1" id="KW-0645">Protease</keyword>
<comment type="catalytic activity">
    <reaction evidence="1">
        <text>Release of a C-terminal amino acid with broad specificity, except for -Pro.</text>
        <dbReference type="EC" id="3.4.17.19"/>
    </reaction>
</comment>
<keyword evidence="1" id="KW-0482">Metalloprotease</keyword>
<dbReference type="Gene3D" id="1.10.1370.30">
    <property type="match status" value="1"/>
</dbReference>
<feature type="binding site" evidence="2">
    <location>
        <position position="264"/>
    </location>
    <ligand>
        <name>Zn(2+)</name>
        <dbReference type="ChEBI" id="CHEBI:29105"/>
        <note>catalytic</note>
    </ligand>
</feature>
<dbReference type="AlphaFoldDB" id="A0A061A9L4"/>
<dbReference type="PRINTS" id="PR00998">
    <property type="entry name" value="CRBOXYPTASET"/>
</dbReference>
<reference evidence="5" key="1">
    <citation type="submission" date="2014-05" db="EMBL/GenBank/DDBJ databases">
        <authorList>
            <person name="Kube M."/>
        </authorList>
    </citation>
    <scope>NUCLEOTIDE SEQUENCE [LARGE SCALE GENOMIC DNA]</scope>
</reference>
<dbReference type="GO" id="GO:0004181">
    <property type="term" value="F:metallocarboxypeptidase activity"/>
    <property type="evidence" value="ECO:0007669"/>
    <property type="project" value="UniProtKB-UniRule"/>
</dbReference>
<dbReference type="CDD" id="cd06460">
    <property type="entry name" value="M32_Taq"/>
    <property type="match status" value="1"/>
</dbReference>
<evidence type="ECO:0000256" key="2">
    <source>
        <dbReference type="PIRSR" id="PIRSR006615-1"/>
    </source>
</evidence>
<dbReference type="OrthoDB" id="9772308at2"/>